<sequence>MDRSIYNHPSRNEFASASSKSGRPVKRIKAETYSSRIQEVTSAPQEIPSAGSRPPTEASESARRHERSQTTRSPLLFRTLDEMSHRLDQMDLQAIAENPVFAVEQCRLLCASAKLNYSDEFELCRLQAAHFSHTMACAFELRKLTLDQEDQFQRATSGYEATISNQSETISKLKAELALKCNRLAETEAKLKRCEASLEEVAARHFRSELVLFRNRADFDEKLKKSEASQGHLRARVELLETELMRRQAEVEALQNQAVDSEQKVWNSENKALSLVKKIANWENSSREMSAAAAKAMEEFMGSSVFEGRGAQLLMYLSSSNEQNNQNQAP</sequence>
<dbReference type="EMBL" id="CM047907">
    <property type="protein sequence ID" value="KAJ0084117.1"/>
    <property type="molecule type" value="Genomic_DNA"/>
</dbReference>
<gene>
    <name evidence="1" type="ORF">Patl1_29787</name>
</gene>
<proteinExistence type="predicted"/>
<organism evidence="1 2">
    <name type="scientific">Pistacia atlantica</name>
    <dbReference type="NCBI Taxonomy" id="434234"/>
    <lineage>
        <taxon>Eukaryota</taxon>
        <taxon>Viridiplantae</taxon>
        <taxon>Streptophyta</taxon>
        <taxon>Embryophyta</taxon>
        <taxon>Tracheophyta</taxon>
        <taxon>Spermatophyta</taxon>
        <taxon>Magnoliopsida</taxon>
        <taxon>eudicotyledons</taxon>
        <taxon>Gunneridae</taxon>
        <taxon>Pentapetalae</taxon>
        <taxon>rosids</taxon>
        <taxon>malvids</taxon>
        <taxon>Sapindales</taxon>
        <taxon>Anacardiaceae</taxon>
        <taxon>Pistacia</taxon>
    </lineage>
</organism>
<evidence type="ECO:0000313" key="2">
    <source>
        <dbReference type="Proteomes" id="UP001164250"/>
    </source>
</evidence>
<keyword evidence="2" id="KW-1185">Reference proteome</keyword>
<dbReference type="Proteomes" id="UP001164250">
    <property type="component" value="Chromosome 11"/>
</dbReference>
<accession>A0ACC1ABE4</accession>
<reference evidence="2" key="1">
    <citation type="journal article" date="2023" name="G3 (Bethesda)">
        <title>Genome assembly and association tests identify interacting loci associated with vigor, precocity, and sex in interspecific pistachio rootstocks.</title>
        <authorList>
            <person name="Palmer W."/>
            <person name="Jacygrad E."/>
            <person name="Sagayaradj S."/>
            <person name="Cavanaugh K."/>
            <person name="Han R."/>
            <person name="Bertier L."/>
            <person name="Beede B."/>
            <person name="Kafkas S."/>
            <person name="Golino D."/>
            <person name="Preece J."/>
            <person name="Michelmore R."/>
        </authorList>
    </citation>
    <scope>NUCLEOTIDE SEQUENCE [LARGE SCALE GENOMIC DNA]</scope>
</reference>
<name>A0ACC1ABE4_9ROSI</name>
<evidence type="ECO:0000313" key="1">
    <source>
        <dbReference type="EMBL" id="KAJ0084117.1"/>
    </source>
</evidence>
<comment type="caution">
    <text evidence="1">The sequence shown here is derived from an EMBL/GenBank/DDBJ whole genome shotgun (WGS) entry which is preliminary data.</text>
</comment>
<protein>
    <submittedName>
        <fullName evidence="1">Uncharacterized protein</fullName>
    </submittedName>
</protein>